<gene>
    <name evidence="1" type="ORF">Purlil1_5386</name>
</gene>
<name>A0ABR0C1Y0_PURLI</name>
<proteinExistence type="predicted"/>
<reference evidence="1 2" key="1">
    <citation type="journal article" date="2024" name="Microbiol. Resour. Announc.">
        <title>Genome annotations for the ascomycete fungi Trichoderma harzianum, Trichoderma aggressivum, and Purpureocillium lilacinum.</title>
        <authorList>
            <person name="Beijen E.P.W."/>
            <person name="Ohm R.A."/>
        </authorList>
    </citation>
    <scope>NUCLEOTIDE SEQUENCE [LARGE SCALE GENOMIC DNA]</scope>
    <source>
        <strain evidence="1 2">CBS 150709</strain>
    </source>
</reference>
<comment type="caution">
    <text evidence="1">The sequence shown here is derived from an EMBL/GenBank/DDBJ whole genome shotgun (WGS) entry which is preliminary data.</text>
</comment>
<evidence type="ECO:0000313" key="1">
    <source>
        <dbReference type="EMBL" id="KAK4090215.1"/>
    </source>
</evidence>
<dbReference type="EMBL" id="JAWRVI010000016">
    <property type="protein sequence ID" value="KAK4090215.1"/>
    <property type="molecule type" value="Genomic_DNA"/>
</dbReference>
<dbReference type="Proteomes" id="UP001287286">
    <property type="component" value="Unassembled WGS sequence"/>
</dbReference>
<sequence>MFPKLANRAPTCMSVRIHNHVTVAFWAPGDSRGTPASTSLVAQTILARLLASILVDARMYISRCCTFPDLCITHPQLDSQVPRGSATNKVVFCCGIPNMSRRRMASRFFV</sequence>
<accession>A0ABR0C1Y0</accession>
<evidence type="ECO:0000313" key="2">
    <source>
        <dbReference type="Proteomes" id="UP001287286"/>
    </source>
</evidence>
<keyword evidence="2" id="KW-1185">Reference proteome</keyword>
<protein>
    <submittedName>
        <fullName evidence="1">Uncharacterized protein</fullName>
    </submittedName>
</protein>
<organism evidence="1 2">
    <name type="scientific">Purpureocillium lilacinum</name>
    <name type="common">Paecilomyces lilacinus</name>
    <dbReference type="NCBI Taxonomy" id="33203"/>
    <lineage>
        <taxon>Eukaryota</taxon>
        <taxon>Fungi</taxon>
        <taxon>Dikarya</taxon>
        <taxon>Ascomycota</taxon>
        <taxon>Pezizomycotina</taxon>
        <taxon>Sordariomycetes</taxon>
        <taxon>Hypocreomycetidae</taxon>
        <taxon>Hypocreales</taxon>
        <taxon>Ophiocordycipitaceae</taxon>
        <taxon>Purpureocillium</taxon>
    </lineage>
</organism>